<evidence type="ECO:0000313" key="4">
    <source>
        <dbReference type="Proteomes" id="UP000308267"/>
    </source>
</evidence>
<feature type="region of interest" description="Disordered" evidence="2">
    <location>
        <begin position="439"/>
        <end position="468"/>
    </location>
</feature>
<dbReference type="InterPro" id="IPR036291">
    <property type="entry name" value="NAD(P)-bd_dom_sf"/>
</dbReference>
<evidence type="ECO:0000256" key="1">
    <source>
        <dbReference type="ARBA" id="ARBA00023002"/>
    </source>
</evidence>
<reference evidence="3 4" key="1">
    <citation type="journal article" date="2019" name="BMC Genomics">
        <title>New insights from Opisthorchis felineus genome: update on genomics of the epidemiologically important liver flukes.</title>
        <authorList>
            <person name="Ershov N.I."/>
            <person name="Mordvinov V.A."/>
            <person name="Prokhortchouk E.B."/>
            <person name="Pakharukova M.Y."/>
            <person name="Gunbin K.V."/>
            <person name="Ustyantsev K."/>
            <person name="Genaev M.A."/>
            <person name="Blinov A.G."/>
            <person name="Mazur A."/>
            <person name="Boulygina E."/>
            <person name="Tsygankova S."/>
            <person name="Khrameeva E."/>
            <person name="Chekanov N."/>
            <person name="Fan G."/>
            <person name="Xiao A."/>
            <person name="Zhang H."/>
            <person name="Xu X."/>
            <person name="Yang H."/>
            <person name="Solovyev V."/>
            <person name="Lee S.M."/>
            <person name="Liu X."/>
            <person name="Afonnikov D.A."/>
            <person name="Skryabin K.G."/>
        </authorList>
    </citation>
    <scope>NUCLEOTIDE SEQUENCE [LARGE SCALE GENOMIC DNA]</scope>
    <source>
        <strain evidence="3">AK-0245</strain>
        <tissue evidence="3">Whole organism</tissue>
    </source>
</reference>
<accession>A0A4S2LSA2</accession>
<organism evidence="3 4">
    <name type="scientific">Opisthorchis felineus</name>
    <dbReference type="NCBI Taxonomy" id="147828"/>
    <lineage>
        <taxon>Eukaryota</taxon>
        <taxon>Metazoa</taxon>
        <taxon>Spiralia</taxon>
        <taxon>Lophotrochozoa</taxon>
        <taxon>Platyhelminthes</taxon>
        <taxon>Trematoda</taxon>
        <taxon>Digenea</taxon>
        <taxon>Opisthorchiida</taxon>
        <taxon>Opisthorchiata</taxon>
        <taxon>Opisthorchiidae</taxon>
        <taxon>Opisthorchis</taxon>
    </lineage>
</organism>
<dbReference type="GO" id="GO:0016491">
    <property type="term" value="F:oxidoreductase activity"/>
    <property type="evidence" value="ECO:0007669"/>
    <property type="project" value="UniProtKB-KW"/>
</dbReference>
<dbReference type="Proteomes" id="UP000308267">
    <property type="component" value="Unassembled WGS sequence"/>
</dbReference>
<dbReference type="AlphaFoldDB" id="A0A4S2LSA2"/>
<comment type="caution">
    <text evidence="3">The sequence shown here is derived from an EMBL/GenBank/DDBJ whole genome shotgun (WGS) entry which is preliminary data.</text>
</comment>
<name>A0A4S2LSA2_OPIFE</name>
<protein>
    <recommendedName>
        <fullName evidence="5">Retinol dehydrogenase 13</fullName>
    </recommendedName>
</protein>
<gene>
    <name evidence="3" type="ORF">CRM22_006427</name>
</gene>
<dbReference type="PANTHER" id="PTHR43157">
    <property type="entry name" value="PHOSPHATIDYLINOSITOL-GLYCAN BIOSYNTHESIS CLASS F PROTEIN-RELATED"/>
    <property type="match status" value="1"/>
</dbReference>
<keyword evidence="4" id="KW-1185">Reference proteome</keyword>
<dbReference type="SUPFAM" id="SSF51735">
    <property type="entry name" value="NAD(P)-binding Rossmann-fold domains"/>
    <property type="match status" value="1"/>
</dbReference>
<evidence type="ECO:0000256" key="2">
    <source>
        <dbReference type="SAM" id="MobiDB-lite"/>
    </source>
</evidence>
<evidence type="ECO:0008006" key="5">
    <source>
        <dbReference type="Google" id="ProtNLM"/>
    </source>
</evidence>
<dbReference type="OrthoDB" id="191139at2759"/>
<dbReference type="EMBL" id="SJOL01006800">
    <property type="protein sequence ID" value="TGZ64299.1"/>
    <property type="molecule type" value="Genomic_DNA"/>
</dbReference>
<dbReference type="STRING" id="147828.A0A4S2LSA2"/>
<keyword evidence="1" id="KW-0560">Oxidoreductase</keyword>
<sequence>MSIYATTIFLPPIAPPRIDLELNDTTYSSDDRLKIAEVEAAFEEFENELSLQVRPVVPGGQISRKYAALRAVGIVSALTSAGLLGYRLFVSIPQYDGPEANMRGKTVLVTEATARPTRDLLRNLAERGAHLILTSADPDACTKARDRILRATNISGSRVDCRQLNLDSTVSIRRFVASLLADYPRIDRAVLQSPSCVTGIVAGKWRPTHEGFEYQLGTNYFSTYLLTRLLWNRLDENGSRLILVVDTDAASEARTEAPHRTAGQVELPINDLNYDKEEKYIPKKVYQRSQWFLELFADELSRRTGNDSGASVFIANPNISRGTAPKSPTVDINKEGLQGLYHTLTDFAARLIKRRTATTALFCAVADPSVLELTGNGEKTHTTDVSQNRPNVRSAPLYQDLRLISSSVQPSKAKDDCRRAASLLWAVSEKWTRLDTNPEPLPLPKHPEVISNPPHINDNMRSQNPVTS</sequence>
<evidence type="ECO:0000313" key="3">
    <source>
        <dbReference type="EMBL" id="TGZ64299.1"/>
    </source>
</evidence>
<dbReference type="PANTHER" id="PTHR43157:SF31">
    <property type="entry name" value="PHOSPHATIDYLINOSITOL-GLYCAN BIOSYNTHESIS CLASS F PROTEIN"/>
    <property type="match status" value="1"/>
</dbReference>
<proteinExistence type="predicted"/>
<feature type="compositionally biased region" description="Polar residues" evidence="2">
    <location>
        <begin position="459"/>
        <end position="468"/>
    </location>
</feature>
<dbReference type="Gene3D" id="3.40.50.720">
    <property type="entry name" value="NAD(P)-binding Rossmann-like Domain"/>
    <property type="match status" value="1"/>
</dbReference>